<feature type="transmembrane region" description="Helical" evidence="1">
    <location>
        <begin position="6"/>
        <end position="24"/>
    </location>
</feature>
<dbReference type="GO" id="GO:0016020">
    <property type="term" value="C:membrane"/>
    <property type="evidence" value="ECO:0007669"/>
    <property type="project" value="InterPro"/>
</dbReference>
<dbReference type="AlphaFoldDB" id="A0AA90NGP4"/>
<feature type="transmembrane region" description="Helical" evidence="1">
    <location>
        <begin position="236"/>
        <end position="255"/>
    </location>
</feature>
<protein>
    <submittedName>
        <fullName evidence="3">CopD family protein</fullName>
    </submittedName>
</protein>
<evidence type="ECO:0000313" key="4">
    <source>
        <dbReference type="Proteomes" id="UP001178281"/>
    </source>
</evidence>
<dbReference type="Proteomes" id="UP001178281">
    <property type="component" value="Unassembled WGS sequence"/>
</dbReference>
<dbReference type="InterPro" id="IPR008457">
    <property type="entry name" value="Cu-R_CopD_dom"/>
</dbReference>
<proteinExistence type="predicted"/>
<organism evidence="3 4">
    <name type="scientific">Tsukamurella strandjordii</name>
    <dbReference type="NCBI Taxonomy" id="147577"/>
    <lineage>
        <taxon>Bacteria</taxon>
        <taxon>Bacillati</taxon>
        <taxon>Actinomycetota</taxon>
        <taxon>Actinomycetes</taxon>
        <taxon>Mycobacteriales</taxon>
        <taxon>Tsukamurellaceae</taxon>
        <taxon>Tsukamurella</taxon>
    </lineage>
</organism>
<evidence type="ECO:0000313" key="3">
    <source>
        <dbReference type="EMBL" id="MDP0398159.1"/>
    </source>
</evidence>
<gene>
    <name evidence="3" type="ORF">Q7X28_09485</name>
</gene>
<feature type="transmembrane region" description="Helical" evidence="1">
    <location>
        <begin position="195"/>
        <end position="215"/>
    </location>
</feature>
<feature type="transmembrane region" description="Helical" evidence="1">
    <location>
        <begin position="36"/>
        <end position="58"/>
    </location>
</feature>
<keyword evidence="1" id="KW-0472">Membrane</keyword>
<feature type="transmembrane region" description="Helical" evidence="1">
    <location>
        <begin position="168"/>
        <end position="189"/>
    </location>
</feature>
<comment type="caution">
    <text evidence="3">The sequence shown here is derived from an EMBL/GenBank/DDBJ whole genome shotgun (WGS) entry which is preliminary data.</text>
</comment>
<keyword evidence="1" id="KW-0812">Transmembrane</keyword>
<reference evidence="3" key="1">
    <citation type="submission" date="2023-08" db="EMBL/GenBank/DDBJ databases">
        <title>The draft genome of Tsukamurella strandjordii strain 050030.</title>
        <authorList>
            <person name="Zhao F."/>
            <person name="Feng Y."/>
            <person name="Zong Z."/>
        </authorList>
    </citation>
    <scope>NUCLEOTIDE SEQUENCE</scope>
    <source>
        <strain evidence="3">050030</strain>
    </source>
</reference>
<feature type="transmembrane region" description="Helical" evidence="1">
    <location>
        <begin position="129"/>
        <end position="152"/>
    </location>
</feature>
<feature type="transmembrane region" description="Helical" evidence="1">
    <location>
        <begin position="78"/>
        <end position="96"/>
    </location>
</feature>
<feature type="transmembrane region" description="Helical" evidence="1">
    <location>
        <begin position="103"/>
        <end position="123"/>
    </location>
</feature>
<dbReference type="RefSeq" id="WP_305111113.1">
    <property type="nucleotide sequence ID" value="NZ_JAUTIX010000003.1"/>
</dbReference>
<keyword evidence="1" id="KW-1133">Transmembrane helix</keyword>
<feature type="domain" description="Copper resistance protein D" evidence="2">
    <location>
        <begin position="160"/>
        <end position="253"/>
    </location>
</feature>
<evidence type="ECO:0000256" key="1">
    <source>
        <dbReference type="SAM" id="Phobius"/>
    </source>
</evidence>
<keyword evidence="4" id="KW-1185">Reference proteome</keyword>
<name>A0AA90NGP4_9ACTN</name>
<evidence type="ECO:0000259" key="2">
    <source>
        <dbReference type="Pfam" id="PF05425"/>
    </source>
</evidence>
<dbReference type="Pfam" id="PF05425">
    <property type="entry name" value="CopD"/>
    <property type="match status" value="1"/>
</dbReference>
<sequence length="257" mass="25976">MTAVAFRAAADLCGMLALGVLFLRTFAGLPPRDARWVTRLGVAWAGFAALNLLATAAGRSGIALWRVDPAGLAAEVRTVPAAAVTAAAGVLLAGAGRRMPVGIALGVTAIGLAAGPATGHLGLSPVGAAVVTVHVVTAAWWFGGLAAMPLVLRGRAEWSAALAEFSRWALPAVALLGGSGIAAAVIRSPAVDSRYFALLVVKAIAFAALLGVGWWQRRSTTVRARTAPVTRTRRAIALEAGALAAVTTLAAALSYSA</sequence>
<dbReference type="EMBL" id="JAUTIX010000003">
    <property type="protein sequence ID" value="MDP0398159.1"/>
    <property type="molecule type" value="Genomic_DNA"/>
</dbReference>
<accession>A0AA90NGP4</accession>